<evidence type="ECO:0000313" key="3">
    <source>
        <dbReference type="Proteomes" id="UP001223886"/>
    </source>
</evidence>
<keyword evidence="1" id="KW-1133">Transmembrane helix</keyword>
<proteinExistence type="predicted"/>
<dbReference type="EMBL" id="JAURUP010000006">
    <property type="protein sequence ID" value="MDP9750407.1"/>
    <property type="molecule type" value="Genomic_DNA"/>
</dbReference>
<evidence type="ECO:0000256" key="1">
    <source>
        <dbReference type="SAM" id="Phobius"/>
    </source>
</evidence>
<organism evidence="2 3">
    <name type="scientific">Thermoanaerobacter pentosaceus</name>
    <dbReference type="NCBI Taxonomy" id="694059"/>
    <lineage>
        <taxon>Bacteria</taxon>
        <taxon>Bacillati</taxon>
        <taxon>Bacillota</taxon>
        <taxon>Clostridia</taxon>
        <taxon>Thermoanaerobacterales</taxon>
        <taxon>Thermoanaerobacteraceae</taxon>
        <taxon>Thermoanaerobacter</taxon>
    </lineage>
</organism>
<feature type="transmembrane region" description="Helical" evidence="1">
    <location>
        <begin position="164"/>
        <end position="185"/>
    </location>
</feature>
<gene>
    <name evidence="2" type="ORF">J2S24_000875</name>
</gene>
<dbReference type="Proteomes" id="UP001223886">
    <property type="component" value="Unassembled WGS sequence"/>
</dbReference>
<name>A0ABT9M2S6_9THEO</name>
<keyword evidence="1" id="KW-0812">Transmembrane</keyword>
<feature type="transmembrane region" description="Helical" evidence="1">
    <location>
        <begin position="205"/>
        <end position="224"/>
    </location>
</feature>
<comment type="caution">
    <text evidence="2">The sequence shown here is derived from an EMBL/GenBank/DDBJ whole genome shotgun (WGS) entry which is preliminary data.</text>
</comment>
<accession>A0ABT9M2S6</accession>
<keyword evidence="3" id="KW-1185">Reference proteome</keyword>
<sequence length="285" mass="33298">MKVSEFIKKYSLENLFLPVLEEHNNDTAISFMLFITDSRNQIKKEYKDFYNTLKNLTPDKNIKGKIIFDLFSGGIIETENTKNERLEFLNWEEVLALEVSIDEESSSFEKLLFIDHLLYLITMHGRAFDLKTKKKIEYEEKIKENLIPKVNTAEEKFLHFLEEVLYIFKSPFTIPVLFAGIVIAAKYTKTSAYILAALIDSNPSTIPAKLIIMLGLFLLWYLSFSAYNKLDNYLDEVFKTKLKKNIEDYLKEHPDASTFLNTEYFENLNFVISLKEAKAIENDKN</sequence>
<dbReference type="RefSeq" id="WP_307680997.1">
    <property type="nucleotide sequence ID" value="NZ_JAURUP010000006.1"/>
</dbReference>
<protein>
    <submittedName>
        <fullName evidence="2">Uncharacterized protein</fullName>
    </submittedName>
</protein>
<reference evidence="2 3" key="1">
    <citation type="submission" date="2023-07" db="EMBL/GenBank/DDBJ databases">
        <title>Genomic Encyclopedia of Type Strains, Phase IV (KMG-IV): sequencing the most valuable type-strain genomes for metagenomic binning, comparative biology and taxonomic classification.</title>
        <authorList>
            <person name="Goeker M."/>
        </authorList>
    </citation>
    <scope>NUCLEOTIDE SEQUENCE [LARGE SCALE GENOMIC DNA]</scope>
    <source>
        <strain evidence="2 3">DSM 25963</strain>
    </source>
</reference>
<keyword evidence="1" id="KW-0472">Membrane</keyword>
<evidence type="ECO:0000313" key="2">
    <source>
        <dbReference type="EMBL" id="MDP9750407.1"/>
    </source>
</evidence>